<dbReference type="AlphaFoldDB" id="A0A4R3KIB2"/>
<reference evidence="2 3" key="1">
    <citation type="submission" date="2019-03" db="EMBL/GenBank/DDBJ databases">
        <title>Genomic Encyclopedia of Type Strains, Phase IV (KMG-IV): sequencing the most valuable type-strain genomes for metagenomic binning, comparative biology and taxonomic classification.</title>
        <authorList>
            <person name="Goeker M."/>
        </authorList>
    </citation>
    <scope>NUCLEOTIDE SEQUENCE [LARGE SCALE GENOMIC DNA]</scope>
    <source>
        <strain evidence="2 3">DSM 29489</strain>
    </source>
</reference>
<organism evidence="2 3">
    <name type="scientific">Muricomes intestini</name>
    <dbReference type="NCBI Taxonomy" id="1796634"/>
    <lineage>
        <taxon>Bacteria</taxon>
        <taxon>Bacillati</taxon>
        <taxon>Bacillota</taxon>
        <taxon>Clostridia</taxon>
        <taxon>Lachnospirales</taxon>
        <taxon>Lachnospiraceae</taxon>
        <taxon>Muricomes</taxon>
    </lineage>
</organism>
<name>A0A4R3KIB2_9FIRM</name>
<dbReference type="InterPro" id="IPR012912">
    <property type="entry name" value="Plasmid_pRiA4b_Orf3-like"/>
</dbReference>
<proteinExistence type="predicted"/>
<dbReference type="Proteomes" id="UP000295726">
    <property type="component" value="Unassembled WGS sequence"/>
</dbReference>
<evidence type="ECO:0000259" key="1">
    <source>
        <dbReference type="Pfam" id="PF07929"/>
    </source>
</evidence>
<evidence type="ECO:0000313" key="2">
    <source>
        <dbReference type="EMBL" id="TCS82421.1"/>
    </source>
</evidence>
<dbReference type="EMBL" id="SLZZ01000002">
    <property type="protein sequence ID" value="TCS82421.1"/>
    <property type="molecule type" value="Genomic_DNA"/>
</dbReference>
<accession>A0A4R3KIB2</accession>
<keyword evidence="3" id="KW-1185">Reference proteome</keyword>
<evidence type="ECO:0000313" key="3">
    <source>
        <dbReference type="Proteomes" id="UP000295726"/>
    </source>
</evidence>
<comment type="caution">
    <text evidence="2">The sequence shown here is derived from an EMBL/GenBank/DDBJ whole genome shotgun (WGS) entry which is preliminary data.</text>
</comment>
<sequence length="247" mass="28613">MAKRTKGKCKYCGKEYTMSYMNRHLSACEERRKQLTAQTGSKRCGYFQLAVYSKYDRDYWMFIEVRDTATLKDVDSFLRDIWLECCGHLSAFTIDGIRYDVQPDTDSFWGIPARSMNYKLKSVLEKGMTIEYEYDFGSTTELMITVVNHRPGYWQKDKLIILSRNNPPVFICDECGEKAAVFISGEYDWTGKGLLCEDCIKKSEFDEEMFLDICNSPRVGVCGYNGSDIYPDQFVSDLDKETLKNSK</sequence>
<gene>
    <name evidence="2" type="ORF">EDD59_102292</name>
</gene>
<dbReference type="SUPFAM" id="SSF159941">
    <property type="entry name" value="MM3350-like"/>
    <property type="match status" value="1"/>
</dbReference>
<feature type="domain" description="Plasmid pRiA4b Orf3-like" evidence="1">
    <location>
        <begin position="60"/>
        <end position="151"/>
    </location>
</feature>
<protein>
    <submittedName>
        <fullName evidence="2">PRiA4b ORF-3-like protein</fullName>
    </submittedName>
</protein>
<dbReference type="OrthoDB" id="9814022at2"/>
<dbReference type="Gene3D" id="3.10.290.30">
    <property type="entry name" value="MM3350-like"/>
    <property type="match status" value="1"/>
</dbReference>
<dbReference type="InterPro" id="IPR024047">
    <property type="entry name" value="MM3350-like_sf"/>
</dbReference>
<dbReference type="RefSeq" id="WP_132378741.1">
    <property type="nucleotide sequence ID" value="NZ_SLZZ01000002.1"/>
</dbReference>
<dbReference type="Pfam" id="PF07929">
    <property type="entry name" value="PRiA4_ORF3"/>
    <property type="match status" value="1"/>
</dbReference>